<dbReference type="InterPro" id="IPR017911">
    <property type="entry name" value="MacB-like_ATP-bd"/>
</dbReference>
<comment type="caution">
    <text evidence="6">The sequence shown here is derived from an EMBL/GenBank/DDBJ whole genome shotgun (WGS) entry which is preliminary data.</text>
</comment>
<dbReference type="GO" id="GO:0005886">
    <property type="term" value="C:plasma membrane"/>
    <property type="evidence" value="ECO:0007669"/>
    <property type="project" value="TreeGrafter"/>
</dbReference>
<dbReference type="GO" id="GO:0022857">
    <property type="term" value="F:transmembrane transporter activity"/>
    <property type="evidence" value="ECO:0007669"/>
    <property type="project" value="TreeGrafter"/>
</dbReference>
<dbReference type="CDD" id="cd03255">
    <property type="entry name" value="ABC_MJ0796_LolCDE_FtsE"/>
    <property type="match status" value="1"/>
</dbReference>
<dbReference type="Gene3D" id="3.40.50.300">
    <property type="entry name" value="P-loop containing nucleotide triphosphate hydrolases"/>
    <property type="match status" value="1"/>
</dbReference>
<dbReference type="GO" id="GO:0098796">
    <property type="term" value="C:membrane protein complex"/>
    <property type="evidence" value="ECO:0007669"/>
    <property type="project" value="UniProtKB-ARBA"/>
</dbReference>
<dbReference type="InterPro" id="IPR003439">
    <property type="entry name" value="ABC_transporter-like_ATP-bd"/>
</dbReference>
<dbReference type="InterPro" id="IPR027417">
    <property type="entry name" value="P-loop_NTPase"/>
</dbReference>
<reference evidence="6 7" key="1">
    <citation type="submission" date="2020-05" db="EMBL/GenBank/DDBJ databases">
        <title>Draft genome sequence of Desulfovibrio psychrotolerans JS1T.</title>
        <authorList>
            <person name="Ueno A."/>
            <person name="Tamazawa S."/>
            <person name="Tamamura S."/>
            <person name="Murakami T."/>
            <person name="Kiyama T."/>
            <person name="Inomata H."/>
            <person name="Amano Y."/>
            <person name="Miyakawa K."/>
            <person name="Tamaki H."/>
            <person name="Naganuma T."/>
            <person name="Kaneko K."/>
        </authorList>
    </citation>
    <scope>NUCLEOTIDE SEQUENCE [LARGE SCALE GENOMIC DNA]</scope>
    <source>
        <strain evidence="6 7">JS1</strain>
    </source>
</reference>
<organism evidence="6 7">
    <name type="scientific">Desulfovibrio psychrotolerans</name>
    <dbReference type="NCBI Taxonomy" id="415242"/>
    <lineage>
        <taxon>Bacteria</taxon>
        <taxon>Pseudomonadati</taxon>
        <taxon>Thermodesulfobacteriota</taxon>
        <taxon>Desulfovibrionia</taxon>
        <taxon>Desulfovibrionales</taxon>
        <taxon>Desulfovibrionaceae</taxon>
        <taxon>Desulfovibrio</taxon>
    </lineage>
</organism>
<evidence type="ECO:0000256" key="4">
    <source>
        <dbReference type="ARBA" id="ARBA00038388"/>
    </source>
</evidence>
<dbReference type="FunFam" id="3.40.50.300:FF:000032">
    <property type="entry name" value="Export ABC transporter ATP-binding protein"/>
    <property type="match status" value="1"/>
</dbReference>
<proteinExistence type="inferred from homology"/>
<keyword evidence="3 6" id="KW-0067">ATP-binding</keyword>
<evidence type="ECO:0000256" key="1">
    <source>
        <dbReference type="ARBA" id="ARBA00022448"/>
    </source>
</evidence>
<keyword evidence="7" id="KW-1185">Reference proteome</keyword>
<dbReference type="PROSITE" id="PS00211">
    <property type="entry name" value="ABC_TRANSPORTER_1"/>
    <property type="match status" value="1"/>
</dbReference>
<dbReference type="InterPro" id="IPR015854">
    <property type="entry name" value="ABC_transpr_LolD-like"/>
</dbReference>
<name>A0A7J0BUC9_9BACT</name>
<dbReference type="AlphaFoldDB" id="A0A7J0BUC9"/>
<evidence type="ECO:0000313" key="7">
    <source>
        <dbReference type="Proteomes" id="UP000503820"/>
    </source>
</evidence>
<keyword evidence="1" id="KW-0813">Transport</keyword>
<feature type="domain" description="ABC transporter" evidence="5">
    <location>
        <begin position="7"/>
        <end position="229"/>
    </location>
</feature>
<dbReference type="InterPro" id="IPR003593">
    <property type="entry name" value="AAA+_ATPase"/>
</dbReference>
<evidence type="ECO:0000256" key="2">
    <source>
        <dbReference type="ARBA" id="ARBA00022741"/>
    </source>
</evidence>
<keyword evidence="2" id="KW-0547">Nucleotide-binding</keyword>
<dbReference type="GO" id="GO:0016887">
    <property type="term" value="F:ATP hydrolysis activity"/>
    <property type="evidence" value="ECO:0007669"/>
    <property type="project" value="InterPro"/>
</dbReference>
<dbReference type="Proteomes" id="UP000503820">
    <property type="component" value="Unassembled WGS sequence"/>
</dbReference>
<evidence type="ECO:0000313" key="6">
    <source>
        <dbReference type="EMBL" id="GFM37320.1"/>
    </source>
</evidence>
<dbReference type="InterPro" id="IPR017871">
    <property type="entry name" value="ABC_transporter-like_CS"/>
</dbReference>
<dbReference type="PANTHER" id="PTHR24220">
    <property type="entry name" value="IMPORT ATP-BINDING PROTEIN"/>
    <property type="match status" value="1"/>
</dbReference>
<sequence length="229" mass="24753">MNHPPLIRLHGIHKTFGAPPSEFHALRNVSVHASAGEILLLMGPSGSGKTTLLSIMGCILAPTSGSVMIAGEEVTTMNRHQMARVRLRHIGFIFQEYNLFPALTVLDNLLVTLRLRNITGGKAKAAALACLDSVGLSGKTGLYPDTLSGGQKQRLAIARALVGEPNIILADEPTAALDSENGQRVMELMRTLCREHRKAVVIVTHDQRIRTFATRVALIEDGQIKDNAP</sequence>
<comment type="similarity">
    <text evidence="4">Belongs to the ABC transporter superfamily. Macrolide exporter (TC 3.A.1.122) family.</text>
</comment>
<dbReference type="SUPFAM" id="SSF52540">
    <property type="entry name" value="P-loop containing nucleoside triphosphate hydrolases"/>
    <property type="match status" value="1"/>
</dbReference>
<dbReference type="RefSeq" id="WP_174409932.1">
    <property type="nucleotide sequence ID" value="NZ_BLVP01000008.1"/>
</dbReference>
<dbReference type="SMART" id="SM00382">
    <property type="entry name" value="AAA"/>
    <property type="match status" value="1"/>
</dbReference>
<dbReference type="GO" id="GO:0005524">
    <property type="term" value="F:ATP binding"/>
    <property type="evidence" value="ECO:0007669"/>
    <property type="project" value="UniProtKB-KW"/>
</dbReference>
<evidence type="ECO:0000259" key="5">
    <source>
        <dbReference type="PROSITE" id="PS50893"/>
    </source>
</evidence>
<protein>
    <submittedName>
        <fullName evidence="6">ABC transporter ATP-binding protein</fullName>
    </submittedName>
</protein>
<dbReference type="EMBL" id="BLVP01000008">
    <property type="protein sequence ID" value="GFM37320.1"/>
    <property type="molecule type" value="Genomic_DNA"/>
</dbReference>
<gene>
    <name evidence="6" type="ORF">DSM19430T_20040</name>
</gene>
<accession>A0A7J0BUC9</accession>
<evidence type="ECO:0000256" key="3">
    <source>
        <dbReference type="ARBA" id="ARBA00022840"/>
    </source>
</evidence>
<dbReference type="PROSITE" id="PS50893">
    <property type="entry name" value="ABC_TRANSPORTER_2"/>
    <property type="match status" value="1"/>
</dbReference>
<dbReference type="Pfam" id="PF00005">
    <property type="entry name" value="ABC_tran"/>
    <property type="match status" value="1"/>
</dbReference>